<gene>
    <name evidence="2" type="ORF">PPIS_a2622</name>
</gene>
<protein>
    <submittedName>
        <fullName evidence="2">Uncharacterized protein</fullName>
    </submittedName>
</protein>
<evidence type="ECO:0000313" key="2">
    <source>
        <dbReference type="EMBL" id="ATD07557.1"/>
    </source>
</evidence>
<keyword evidence="3" id="KW-1185">Reference proteome</keyword>
<proteinExistence type="predicted"/>
<evidence type="ECO:0000313" key="3">
    <source>
        <dbReference type="Proteomes" id="UP000016521"/>
    </source>
</evidence>
<keyword evidence="1" id="KW-0812">Transmembrane</keyword>
<sequence>MPRKRWLSLAVVTGPAALILFRVHYRRAWMRRCANLVSWKA</sequence>
<keyword evidence="1" id="KW-1133">Transmembrane helix</keyword>
<feature type="transmembrane region" description="Helical" evidence="1">
    <location>
        <begin position="6"/>
        <end position="25"/>
    </location>
</feature>
<name>A0ABM6NF24_PSEO7</name>
<keyword evidence="1" id="KW-0472">Membrane</keyword>
<dbReference type="Proteomes" id="UP000016521">
    <property type="component" value="Chromosome I"/>
</dbReference>
<organism evidence="2 3">
    <name type="scientific">Pseudoalteromonas piscicida</name>
    <dbReference type="NCBI Taxonomy" id="43662"/>
    <lineage>
        <taxon>Bacteria</taxon>
        <taxon>Pseudomonadati</taxon>
        <taxon>Pseudomonadota</taxon>
        <taxon>Gammaproteobacteria</taxon>
        <taxon>Alteromonadales</taxon>
        <taxon>Pseudoalteromonadaceae</taxon>
        <taxon>Pseudoalteromonas</taxon>
    </lineage>
</organism>
<evidence type="ECO:0000256" key="1">
    <source>
        <dbReference type="SAM" id="Phobius"/>
    </source>
</evidence>
<accession>A0ABM6NF24</accession>
<reference evidence="2 3" key="1">
    <citation type="submission" date="2015-06" db="EMBL/GenBank/DDBJ databases">
        <authorList>
            <person name="Xie B.-B."/>
            <person name="Rong J.-C."/>
            <person name="Qin Q.-L."/>
            <person name="Zhang Y.-Z."/>
        </authorList>
    </citation>
    <scope>NUCLEOTIDE SEQUENCE [LARGE SCALE GENOMIC DNA]</scope>
    <source>
        <strain evidence="2 3">JCM 20779</strain>
    </source>
</reference>
<dbReference type="EMBL" id="CP011924">
    <property type="protein sequence ID" value="ATD07557.1"/>
    <property type="molecule type" value="Genomic_DNA"/>
</dbReference>